<evidence type="ECO:0000313" key="1">
    <source>
        <dbReference type="EMBL" id="MFG6414571.1"/>
    </source>
</evidence>
<proteinExistence type="predicted"/>
<organism evidence="1 2">
    <name type="scientific">Pelomonas dachongensis</name>
    <dbReference type="NCBI Taxonomy" id="3299029"/>
    <lineage>
        <taxon>Bacteria</taxon>
        <taxon>Pseudomonadati</taxon>
        <taxon>Pseudomonadota</taxon>
        <taxon>Betaproteobacteria</taxon>
        <taxon>Burkholderiales</taxon>
        <taxon>Sphaerotilaceae</taxon>
        <taxon>Roseateles</taxon>
    </lineage>
</organism>
<protein>
    <recommendedName>
        <fullName evidence="3">Transposase</fullName>
    </recommendedName>
</protein>
<evidence type="ECO:0008006" key="3">
    <source>
        <dbReference type="Google" id="ProtNLM"/>
    </source>
</evidence>
<evidence type="ECO:0000313" key="2">
    <source>
        <dbReference type="Proteomes" id="UP001606300"/>
    </source>
</evidence>
<sequence>MTHLKALVQRLDSIERVHCQRFHEPSPADAARFLFGCLFIPSF</sequence>
<comment type="caution">
    <text evidence="1">The sequence shown here is derived from an EMBL/GenBank/DDBJ whole genome shotgun (WGS) entry which is preliminary data.</text>
</comment>
<dbReference type="EMBL" id="JBIGHY010000003">
    <property type="protein sequence ID" value="MFG6414571.1"/>
    <property type="molecule type" value="Genomic_DNA"/>
</dbReference>
<accession>A0ABW7ERC5</accession>
<gene>
    <name evidence="1" type="ORF">ACG02S_11760</name>
</gene>
<dbReference type="Proteomes" id="UP001606300">
    <property type="component" value="Unassembled WGS sequence"/>
</dbReference>
<name>A0ABW7ERC5_9BURK</name>
<keyword evidence="2" id="KW-1185">Reference proteome</keyword>
<dbReference type="RefSeq" id="WP_394470642.1">
    <property type="nucleotide sequence ID" value="NZ_JBIGHY010000003.1"/>
</dbReference>
<reference evidence="1 2" key="1">
    <citation type="submission" date="2024-09" db="EMBL/GenBank/DDBJ databases">
        <title>Novel species of the genus Pelomonas and Roseateles isolated from streams.</title>
        <authorList>
            <person name="Lu H."/>
        </authorList>
    </citation>
    <scope>NUCLEOTIDE SEQUENCE [LARGE SCALE GENOMIC DNA]</scope>
    <source>
        <strain evidence="1 2">DC23W</strain>
    </source>
</reference>